<organism evidence="1 2">
    <name type="scientific">Glutamicibacter arilaitensis (strain DSM 16368 / CIP 108037 / IAM 15318 / JCM 13566 / NCIMB 14258 / Re117)</name>
    <name type="common">Arthrobacter arilaitensis</name>
    <dbReference type="NCBI Taxonomy" id="861360"/>
    <lineage>
        <taxon>Bacteria</taxon>
        <taxon>Bacillati</taxon>
        <taxon>Actinomycetota</taxon>
        <taxon>Actinomycetes</taxon>
        <taxon>Micrococcales</taxon>
        <taxon>Micrococcaceae</taxon>
        <taxon>Glutamicibacter</taxon>
    </lineage>
</organism>
<reference evidence="2" key="2">
    <citation type="submission" date="2010-07" db="EMBL/GenBank/DDBJ databases">
        <title>Complete genome sequence of Arthrobacter arilaitensis (strain DSM 16368 / CIP 108037 / JCM 13566 / Re117).</title>
        <authorList>
            <person name="Genoscope."/>
        </authorList>
    </citation>
    <scope>NUCLEOTIDE SEQUENCE [LARGE SCALE GENOMIC DNA]</scope>
    <source>
        <strain evidence="2">DSM 16368 / CIP 108037 / IAM 15318 / JCM 13566 / Re117</strain>
    </source>
</reference>
<reference evidence="2" key="1">
    <citation type="journal article" date="2010" name="PLoS ONE">
        <title>The Arthrobacter arilaitensis Re117 genome sequence reveals its genetic adaptation to the surface of cheese.</title>
        <authorList>
            <person name="Monnet C."/>
            <person name="Loux V."/>
            <person name="Gibrat J.F."/>
            <person name="Spinnler E."/>
            <person name="Barbe V."/>
            <person name="Vacherie B."/>
            <person name="Gavory F."/>
            <person name="Gourbeyre E."/>
            <person name="Siguier P."/>
            <person name="Chandler M."/>
            <person name="Elleuch R."/>
            <person name="Irlinger F."/>
            <person name="Vallaeys T."/>
        </authorList>
    </citation>
    <scope>NUCLEOTIDE SEQUENCE</scope>
    <source>
        <strain evidence="2">DSM 16368 / CIP 108037 / IAM 15318 / JCM 13566 / Re117</strain>
    </source>
</reference>
<dbReference type="EMBL" id="FQ311875">
    <property type="protein sequence ID" value="CBT77462.1"/>
    <property type="molecule type" value="Genomic_DNA"/>
</dbReference>
<dbReference type="Proteomes" id="UP000006878">
    <property type="component" value="Chromosome"/>
</dbReference>
<gene>
    <name evidence="1" type="ordered locus">AARI_32640</name>
</gene>
<sequence>MPVRARGDAADRDAFPIGHQRAFGALFAAVCRGFSGDFAAARRFDQATVDDEVFQVQSDDPVVGLQADLLQVAEYP</sequence>
<proteinExistence type="predicted"/>
<accession>A0ABP1U682</accession>
<name>A0ABP1U682_GLUAR</name>
<protein>
    <submittedName>
        <fullName evidence="1">Uncharacterized protein</fullName>
    </submittedName>
</protein>
<evidence type="ECO:0000313" key="1">
    <source>
        <dbReference type="EMBL" id="CBT77462.1"/>
    </source>
</evidence>
<evidence type="ECO:0000313" key="2">
    <source>
        <dbReference type="Proteomes" id="UP000006878"/>
    </source>
</evidence>
<keyword evidence="2" id="KW-1185">Reference proteome</keyword>